<feature type="transmembrane region" description="Helical" evidence="7">
    <location>
        <begin position="284"/>
        <end position="303"/>
    </location>
</feature>
<comment type="subcellular location">
    <subcellularLocation>
        <location evidence="1">Cell membrane</location>
        <topology evidence="1">Multi-pass membrane protein</topology>
    </subcellularLocation>
</comment>
<keyword evidence="3" id="KW-0547">Nucleotide-binding</keyword>
<proteinExistence type="predicted"/>
<dbReference type="RefSeq" id="WP_323982356.1">
    <property type="nucleotide sequence ID" value="NZ_JAYKBW010000001.1"/>
</dbReference>
<dbReference type="CDD" id="cd03251">
    <property type="entry name" value="ABCC_MsbA"/>
    <property type="match status" value="1"/>
</dbReference>
<evidence type="ECO:0000256" key="6">
    <source>
        <dbReference type="ARBA" id="ARBA00023136"/>
    </source>
</evidence>
<protein>
    <submittedName>
        <fullName evidence="10">ABC transporter ATP-binding protein</fullName>
    </submittedName>
</protein>
<dbReference type="InterPro" id="IPR003439">
    <property type="entry name" value="ABC_transporter-like_ATP-bd"/>
</dbReference>
<dbReference type="PANTHER" id="PTHR43394">
    <property type="entry name" value="ATP-DEPENDENT PERMEASE MDL1, MITOCHONDRIAL"/>
    <property type="match status" value="1"/>
</dbReference>
<keyword evidence="11" id="KW-1185">Reference proteome</keyword>
<dbReference type="Proteomes" id="UP001311730">
    <property type="component" value="Unassembled WGS sequence"/>
</dbReference>
<keyword evidence="5 7" id="KW-1133">Transmembrane helix</keyword>
<dbReference type="InterPro" id="IPR003593">
    <property type="entry name" value="AAA+_ATPase"/>
</dbReference>
<dbReference type="PROSITE" id="PS50929">
    <property type="entry name" value="ABC_TM1F"/>
    <property type="match status" value="1"/>
</dbReference>
<evidence type="ECO:0000256" key="7">
    <source>
        <dbReference type="SAM" id="Phobius"/>
    </source>
</evidence>
<keyword evidence="2 7" id="KW-0812">Transmembrane</keyword>
<accession>A0ABU5Z8P2</accession>
<organism evidence="10 11">
    <name type="scientific">Capnocytophaga gingivalis</name>
    <dbReference type="NCBI Taxonomy" id="1017"/>
    <lineage>
        <taxon>Bacteria</taxon>
        <taxon>Pseudomonadati</taxon>
        <taxon>Bacteroidota</taxon>
        <taxon>Flavobacteriia</taxon>
        <taxon>Flavobacteriales</taxon>
        <taxon>Flavobacteriaceae</taxon>
        <taxon>Capnocytophaga</taxon>
    </lineage>
</organism>
<dbReference type="Gene3D" id="3.40.50.300">
    <property type="entry name" value="P-loop containing nucleotide triphosphate hydrolases"/>
    <property type="match status" value="1"/>
</dbReference>
<evidence type="ECO:0000313" key="11">
    <source>
        <dbReference type="Proteomes" id="UP001311730"/>
    </source>
</evidence>
<dbReference type="InterPro" id="IPR017871">
    <property type="entry name" value="ABC_transporter-like_CS"/>
</dbReference>
<feature type="transmembrane region" description="Helical" evidence="7">
    <location>
        <begin position="20"/>
        <end position="45"/>
    </location>
</feature>
<feature type="transmembrane region" description="Helical" evidence="7">
    <location>
        <begin position="180"/>
        <end position="209"/>
    </location>
</feature>
<dbReference type="EMBL" id="JAYKBW010000001">
    <property type="protein sequence ID" value="MEB3073836.1"/>
    <property type="molecule type" value="Genomic_DNA"/>
</dbReference>
<evidence type="ECO:0000256" key="1">
    <source>
        <dbReference type="ARBA" id="ARBA00004651"/>
    </source>
</evidence>
<keyword evidence="6 7" id="KW-0472">Membrane</keyword>
<evidence type="ECO:0000256" key="5">
    <source>
        <dbReference type="ARBA" id="ARBA00022989"/>
    </source>
</evidence>
<evidence type="ECO:0000259" key="8">
    <source>
        <dbReference type="PROSITE" id="PS50893"/>
    </source>
</evidence>
<dbReference type="SMART" id="SM00382">
    <property type="entry name" value="AAA"/>
    <property type="match status" value="1"/>
</dbReference>
<name>A0ABU5Z8P2_9FLAO</name>
<dbReference type="CDD" id="cd18552">
    <property type="entry name" value="ABC_6TM_MsbA_like"/>
    <property type="match status" value="1"/>
</dbReference>
<dbReference type="InterPro" id="IPR039421">
    <property type="entry name" value="Type_1_exporter"/>
</dbReference>
<dbReference type="Gene3D" id="1.20.1560.10">
    <property type="entry name" value="ABC transporter type 1, transmembrane domain"/>
    <property type="match status" value="1"/>
</dbReference>
<evidence type="ECO:0000313" key="10">
    <source>
        <dbReference type="EMBL" id="MEB3073836.1"/>
    </source>
</evidence>
<feature type="transmembrane region" description="Helical" evidence="7">
    <location>
        <begin position="90"/>
        <end position="119"/>
    </location>
</feature>
<feature type="domain" description="ABC transporter" evidence="8">
    <location>
        <begin position="372"/>
        <end position="605"/>
    </location>
</feature>
<dbReference type="SUPFAM" id="SSF52540">
    <property type="entry name" value="P-loop containing nucleoside triphosphate hydrolases"/>
    <property type="match status" value="1"/>
</dbReference>
<dbReference type="InterPro" id="IPR011527">
    <property type="entry name" value="ABC1_TM_dom"/>
</dbReference>
<sequence>MNTANIKRLYPYVLPYKKFAFLNIFFNILYALFSSLSFVALIPMLEVLFDAGARIYEKPVYKGISGASVYFKEYLNYQVTQHTGGDPVQALFYIIGLVLFLFFLKNIFSYLAIVFISLLRNGVLRDLRNMMYKKIISLPISYFSEKRKGDVISRITTDINEFQASYLSILELIVKEPLTIIFTIIIMCGISLKLTIFVFLFIPIAGLAISRVGKTLKKHSGRVQSEQGFFLSLIEETLSGLRIIKSFNAQEVFIKRFTDSTQRFNSYANNLSYRQNLASPISEFLGILVIGILLWYGGTMVLIDKTLGGSEFVAYMGLAYNILTPAKEISKAAYRLRQGDAAALRVLEVIHAQNPIFDKENAIEKTDFQTAISLKNISFKYDNEYVLKDFSLEIPKGKTVALVGQSGSGKSTIANLIARFYDVNEGAITFDGIDIRDLKIHSLRDLIGIVSQDSILFNDSITNNLLIGKTSATEAEIKEAAKVANAYDFIEALPNKFQTNIGDMGGKLSGGQKQRLSIARAVLKNPPIMILDEATSALDTESEKLVQNALEKMMMNRTSLVIAHRLSTIQNADIIVVMEKGKIIEQGNHASLMAKNGTYRKLVEMQSFQQ</sequence>
<dbReference type="Pfam" id="PF00664">
    <property type="entry name" value="ABC_membrane"/>
    <property type="match status" value="1"/>
</dbReference>
<dbReference type="PROSITE" id="PS50893">
    <property type="entry name" value="ABC_TRANSPORTER_2"/>
    <property type="match status" value="1"/>
</dbReference>
<evidence type="ECO:0000256" key="2">
    <source>
        <dbReference type="ARBA" id="ARBA00022692"/>
    </source>
</evidence>
<feature type="domain" description="ABC transmembrane type-1" evidence="9">
    <location>
        <begin position="21"/>
        <end position="338"/>
    </location>
</feature>
<dbReference type="PROSITE" id="PS00211">
    <property type="entry name" value="ABC_TRANSPORTER_1"/>
    <property type="match status" value="1"/>
</dbReference>
<dbReference type="PANTHER" id="PTHR43394:SF1">
    <property type="entry name" value="ATP-BINDING CASSETTE SUB-FAMILY B MEMBER 10, MITOCHONDRIAL"/>
    <property type="match status" value="1"/>
</dbReference>
<evidence type="ECO:0000259" key="9">
    <source>
        <dbReference type="PROSITE" id="PS50929"/>
    </source>
</evidence>
<gene>
    <name evidence="10" type="ORF">VJJ08_00795</name>
</gene>
<dbReference type="InterPro" id="IPR036640">
    <property type="entry name" value="ABC1_TM_sf"/>
</dbReference>
<dbReference type="InterPro" id="IPR027417">
    <property type="entry name" value="P-loop_NTPase"/>
</dbReference>
<keyword evidence="4 10" id="KW-0067">ATP-binding</keyword>
<dbReference type="SUPFAM" id="SSF90123">
    <property type="entry name" value="ABC transporter transmembrane region"/>
    <property type="match status" value="1"/>
</dbReference>
<reference evidence="10 11" key="1">
    <citation type="submission" date="2023-12" db="EMBL/GenBank/DDBJ databases">
        <title>Genomic sequences of Capnocytophaga and Parvimonas strains.</title>
        <authorList>
            <person name="Watt R.M."/>
            <person name="Wang M."/>
            <person name="Yang T."/>
            <person name="Tong W.M."/>
        </authorList>
    </citation>
    <scope>NUCLEOTIDE SEQUENCE [LARGE SCALE GENOMIC DNA]</scope>
    <source>
        <strain evidence="10 11">CCUG 13096</strain>
    </source>
</reference>
<evidence type="ECO:0000256" key="3">
    <source>
        <dbReference type="ARBA" id="ARBA00022741"/>
    </source>
</evidence>
<comment type="caution">
    <text evidence="10">The sequence shown here is derived from an EMBL/GenBank/DDBJ whole genome shotgun (WGS) entry which is preliminary data.</text>
</comment>
<evidence type="ECO:0000256" key="4">
    <source>
        <dbReference type="ARBA" id="ARBA00022840"/>
    </source>
</evidence>
<dbReference type="GO" id="GO:0005524">
    <property type="term" value="F:ATP binding"/>
    <property type="evidence" value="ECO:0007669"/>
    <property type="project" value="UniProtKB-KW"/>
</dbReference>
<dbReference type="Pfam" id="PF00005">
    <property type="entry name" value="ABC_tran"/>
    <property type="match status" value="1"/>
</dbReference>